<feature type="domain" description="Response regulatory" evidence="3">
    <location>
        <begin position="8"/>
        <end position="123"/>
    </location>
</feature>
<dbReference type="SUPFAM" id="SSF55874">
    <property type="entry name" value="ATPase domain of HSP90 chaperone/DNA topoisomerase II/histidine kinase"/>
    <property type="match status" value="1"/>
</dbReference>
<dbReference type="InterPro" id="IPR001789">
    <property type="entry name" value="Sig_transdc_resp-reg_receiver"/>
</dbReference>
<dbReference type="KEGG" id="sdyn:Mal52_43530"/>
<dbReference type="Proteomes" id="UP000319383">
    <property type="component" value="Chromosome"/>
</dbReference>
<dbReference type="PANTHER" id="PTHR44591">
    <property type="entry name" value="STRESS RESPONSE REGULATOR PROTEIN 1"/>
    <property type="match status" value="1"/>
</dbReference>
<dbReference type="AlphaFoldDB" id="A0A517ZTP8"/>
<keyword evidence="1 2" id="KW-0597">Phosphoprotein</keyword>
<evidence type="ECO:0000313" key="4">
    <source>
        <dbReference type="EMBL" id="QDU45857.1"/>
    </source>
</evidence>
<dbReference type="Gene3D" id="3.40.50.2300">
    <property type="match status" value="1"/>
</dbReference>
<dbReference type="Pfam" id="PF00072">
    <property type="entry name" value="Response_reg"/>
    <property type="match status" value="1"/>
</dbReference>
<dbReference type="CDD" id="cd16936">
    <property type="entry name" value="HATPase_RsbW-like"/>
    <property type="match status" value="1"/>
</dbReference>
<dbReference type="SUPFAM" id="SSF52172">
    <property type="entry name" value="CheY-like"/>
    <property type="match status" value="1"/>
</dbReference>
<keyword evidence="5" id="KW-1185">Reference proteome</keyword>
<dbReference type="InterPro" id="IPR003594">
    <property type="entry name" value="HATPase_dom"/>
</dbReference>
<dbReference type="GO" id="GO:0000160">
    <property type="term" value="P:phosphorelay signal transduction system"/>
    <property type="evidence" value="ECO:0007669"/>
    <property type="project" value="InterPro"/>
</dbReference>
<dbReference type="InterPro" id="IPR011006">
    <property type="entry name" value="CheY-like_superfamily"/>
</dbReference>
<evidence type="ECO:0000259" key="3">
    <source>
        <dbReference type="PROSITE" id="PS50110"/>
    </source>
</evidence>
<dbReference type="PROSITE" id="PS50110">
    <property type="entry name" value="RESPONSE_REGULATORY"/>
    <property type="match status" value="1"/>
</dbReference>
<protein>
    <submittedName>
        <fullName evidence="4">Nitrogen regulation protein NR(I)</fullName>
    </submittedName>
</protein>
<sequence>MSTAVSTKVLVVDDSEMDRRLAGGLLGKVEGWDILYAKDGGEALSSIAADLPDIVVTDLVMPGMTGLELIESIKDDHPLIPVVLMTGKGSEQIAAQVLKQGASSYVPKSRLAEDLRETVHHLLTAAREDRVHSRLMHYLAQSDSVFVLRNDLAQIRLLAGYFQQLLRCLPLGDQSERLRVGVAIEEALNNAYFHGNLEVGGTITEVDRRKYAELAQTRSFTHPYRDRKIYVRAEISREKATFVIRDEGPGFDFAQLLDAGDIVEQEQFRGRGIVLMRTIMDEVTYNECGNEVTIVKHKVAEDFDNDDGGDDDVDD</sequence>
<name>A0A517ZTP8_9PLAN</name>
<dbReference type="CDD" id="cd00156">
    <property type="entry name" value="REC"/>
    <property type="match status" value="1"/>
</dbReference>
<dbReference type="Pfam" id="PF13581">
    <property type="entry name" value="HATPase_c_2"/>
    <property type="match status" value="1"/>
</dbReference>
<evidence type="ECO:0000256" key="1">
    <source>
        <dbReference type="ARBA" id="ARBA00022553"/>
    </source>
</evidence>
<accession>A0A517ZTP8</accession>
<dbReference type="InterPro" id="IPR050595">
    <property type="entry name" value="Bact_response_regulator"/>
</dbReference>
<reference evidence="4 5" key="1">
    <citation type="submission" date="2019-02" db="EMBL/GenBank/DDBJ databases">
        <title>Deep-cultivation of Planctomycetes and their phenomic and genomic characterization uncovers novel biology.</title>
        <authorList>
            <person name="Wiegand S."/>
            <person name="Jogler M."/>
            <person name="Boedeker C."/>
            <person name="Pinto D."/>
            <person name="Vollmers J."/>
            <person name="Rivas-Marin E."/>
            <person name="Kohn T."/>
            <person name="Peeters S.H."/>
            <person name="Heuer A."/>
            <person name="Rast P."/>
            <person name="Oberbeckmann S."/>
            <person name="Bunk B."/>
            <person name="Jeske O."/>
            <person name="Meyerdierks A."/>
            <person name="Storesund J.E."/>
            <person name="Kallscheuer N."/>
            <person name="Luecker S."/>
            <person name="Lage O.M."/>
            <person name="Pohl T."/>
            <person name="Merkel B.J."/>
            <person name="Hornburger P."/>
            <person name="Mueller R.-W."/>
            <person name="Bruemmer F."/>
            <person name="Labrenz M."/>
            <person name="Spormann A.M."/>
            <person name="Op den Camp H."/>
            <person name="Overmann J."/>
            <person name="Amann R."/>
            <person name="Jetten M.S.M."/>
            <person name="Mascher T."/>
            <person name="Medema M.H."/>
            <person name="Devos D.P."/>
            <person name="Kaster A.-K."/>
            <person name="Ovreas L."/>
            <person name="Rohde M."/>
            <person name="Galperin M.Y."/>
            <person name="Jogler C."/>
        </authorList>
    </citation>
    <scope>NUCLEOTIDE SEQUENCE [LARGE SCALE GENOMIC DNA]</scope>
    <source>
        <strain evidence="4 5">Mal52</strain>
    </source>
</reference>
<dbReference type="RefSeq" id="WP_145378397.1">
    <property type="nucleotide sequence ID" value="NZ_CP036276.1"/>
</dbReference>
<organism evidence="4 5">
    <name type="scientific">Symmachiella dynata</name>
    <dbReference type="NCBI Taxonomy" id="2527995"/>
    <lineage>
        <taxon>Bacteria</taxon>
        <taxon>Pseudomonadati</taxon>
        <taxon>Planctomycetota</taxon>
        <taxon>Planctomycetia</taxon>
        <taxon>Planctomycetales</taxon>
        <taxon>Planctomycetaceae</taxon>
        <taxon>Symmachiella</taxon>
    </lineage>
</organism>
<proteinExistence type="predicted"/>
<feature type="modified residue" description="4-aspartylphosphate" evidence="2">
    <location>
        <position position="58"/>
    </location>
</feature>
<dbReference type="InterPro" id="IPR036890">
    <property type="entry name" value="HATPase_C_sf"/>
</dbReference>
<evidence type="ECO:0000313" key="5">
    <source>
        <dbReference type="Proteomes" id="UP000319383"/>
    </source>
</evidence>
<dbReference type="PANTHER" id="PTHR44591:SF3">
    <property type="entry name" value="RESPONSE REGULATORY DOMAIN-CONTAINING PROTEIN"/>
    <property type="match status" value="1"/>
</dbReference>
<dbReference type="SMART" id="SM00448">
    <property type="entry name" value="REC"/>
    <property type="match status" value="1"/>
</dbReference>
<gene>
    <name evidence="4" type="primary">glnG_3</name>
    <name evidence="4" type="ORF">Mal52_43530</name>
</gene>
<dbReference type="Gene3D" id="3.30.565.10">
    <property type="entry name" value="Histidine kinase-like ATPase, C-terminal domain"/>
    <property type="match status" value="1"/>
</dbReference>
<evidence type="ECO:0000256" key="2">
    <source>
        <dbReference type="PROSITE-ProRule" id="PRU00169"/>
    </source>
</evidence>
<dbReference type="EMBL" id="CP036276">
    <property type="protein sequence ID" value="QDU45857.1"/>
    <property type="molecule type" value="Genomic_DNA"/>
</dbReference>